<reference evidence="13" key="1">
    <citation type="submission" date="2021-01" db="UniProtKB">
        <authorList>
            <consortium name="EnsemblMetazoa"/>
        </authorList>
    </citation>
    <scope>IDENTIFICATION</scope>
</reference>
<keyword evidence="9" id="KW-0482">Metalloprotease</keyword>
<dbReference type="GO" id="GO:0005615">
    <property type="term" value="C:extracellular space"/>
    <property type="evidence" value="ECO:0007669"/>
    <property type="project" value="TreeGrafter"/>
</dbReference>
<feature type="domain" description="Aminopeptidase N-like N-terminal" evidence="12">
    <location>
        <begin position="40"/>
        <end position="238"/>
    </location>
</feature>
<evidence type="ECO:0000313" key="14">
    <source>
        <dbReference type="Proteomes" id="UP000594260"/>
    </source>
</evidence>
<dbReference type="Pfam" id="PF01433">
    <property type="entry name" value="Peptidase_M1"/>
    <property type="match status" value="1"/>
</dbReference>
<dbReference type="GO" id="GO:0005737">
    <property type="term" value="C:cytoplasm"/>
    <property type="evidence" value="ECO:0007669"/>
    <property type="project" value="TreeGrafter"/>
</dbReference>
<evidence type="ECO:0000313" key="13">
    <source>
        <dbReference type="EnsemblMetazoa" id="XP_022649016"/>
    </source>
</evidence>
<evidence type="ECO:0000256" key="7">
    <source>
        <dbReference type="ARBA" id="ARBA00022801"/>
    </source>
</evidence>
<dbReference type="SUPFAM" id="SSF63737">
    <property type="entry name" value="Leukotriene A4 hydrolase N-terminal domain"/>
    <property type="match status" value="1"/>
</dbReference>
<dbReference type="InParanoid" id="A0A7M7JNT4"/>
<dbReference type="PANTHER" id="PTHR11533:SF174">
    <property type="entry name" value="PUROMYCIN-SENSITIVE AMINOPEPTIDASE-RELATED"/>
    <property type="match status" value="1"/>
</dbReference>
<keyword evidence="8" id="KW-0862">Zinc</keyword>
<proteinExistence type="inferred from homology"/>
<dbReference type="InterPro" id="IPR001930">
    <property type="entry name" value="Peptidase_M1"/>
</dbReference>
<evidence type="ECO:0000256" key="1">
    <source>
        <dbReference type="ARBA" id="ARBA00001947"/>
    </source>
</evidence>
<dbReference type="InterPro" id="IPR042097">
    <property type="entry name" value="Aminopeptidase_N-like_N_sf"/>
</dbReference>
<evidence type="ECO:0000259" key="12">
    <source>
        <dbReference type="Pfam" id="PF17900"/>
    </source>
</evidence>
<dbReference type="Gene3D" id="2.60.40.1730">
    <property type="entry name" value="tricorn interacting facor f3 domain"/>
    <property type="match status" value="1"/>
</dbReference>
<dbReference type="EnsemblMetazoa" id="XM_022793280">
    <property type="protein sequence ID" value="XP_022649015"/>
    <property type="gene ID" value="LOC111245225"/>
</dbReference>
<dbReference type="PRINTS" id="PR00756">
    <property type="entry name" value="ALADIPTASE"/>
</dbReference>
<evidence type="ECO:0000256" key="6">
    <source>
        <dbReference type="ARBA" id="ARBA00022723"/>
    </source>
</evidence>
<dbReference type="Gene3D" id="1.10.390.10">
    <property type="entry name" value="Neutral Protease Domain 2"/>
    <property type="match status" value="1"/>
</dbReference>
<dbReference type="GO" id="GO:0070006">
    <property type="term" value="F:metalloaminopeptidase activity"/>
    <property type="evidence" value="ECO:0007669"/>
    <property type="project" value="TreeGrafter"/>
</dbReference>
<dbReference type="GeneID" id="111245225"/>
<dbReference type="Proteomes" id="UP000594260">
    <property type="component" value="Unplaced"/>
</dbReference>
<keyword evidence="10" id="KW-0732">Signal</keyword>
<dbReference type="InterPro" id="IPR045357">
    <property type="entry name" value="Aminopeptidase_N-like_N"/>
</dbReference>
<evidence type="ECO:0000256" key="10">
    <source>
        <dbReference type="SAM" id="SignalP"/>
    </source>
</evidence>
<dbReference type="RefSeq" id="XP_022649016.1">
    <property type="nucleotide sequence ID" value="XM_022793281.1"/>
</dbReference>
<dbReference type="InterPro" id="IPR027268">
    <property type="entry name" value="Peptidase_M4/M1_CTD_sf"/>
</dbReference>
<evidence type="ECO:0000256" key="5">
    <source>
        <dbReference type="ARBA" id="ARBA00022670"/>
    </source>
</evidence>
<keyword evidence="4" id="KW-0031">Aminopeptidase</keyword>
<feature type="signal peptide" evidence="10">
    <location>
        <begin position="1"/>
        <end position="21"/>
    </location>
</feature>
<dbReference type="GO" id="GO:0043171">
    <property type="term" value="P:peptide catabolic process"/>
    <property type="evidence" value="ECO:0007669"/>
    <property type="project" value="TreeGrafter"/>
</dbReference>
<dbReference type="OrthoDB" id="6490266at2759"/>
<dbReference type="PANTHER" id="PTHR11533">
    <property type="entry name" value="PROTEASE M1 ZINC METALLOPROTEASE"/>
    <property type="match status" value="1"/>
</dbReference>
<dbReference type="KEGG" id="vde:111245225"/>
<evidence type="ECO:0008006" key="15">
    <source>
        <dbReference type="Google" id="ProtNLM"/>
    </source>
</evidence>
<dbReference type="GO" id="GO:0008270">
    <property type="term" value="F:zinc ion binding"/>
    <property type="evidence" value="ECO:0007669"/>
    <property type="project" value="InterPro"/>
</dbReference>
<dbReference type="GO" id="GO:0005886">
    <property type="term" value="C:plasma membrane"/>
    <property type="evidence" value="ECO:0007669"/>
    <property type="project" value="UniProtKB-SubCell"/>
</dbReference>
<sequence length="682" mass="76847">MSVRAAYLVLSVGILQYAVHAAEEAKCIIRVADYSNVTVVPESYDVHVRIELKAQGIFSRLIGRKMNQKFKGNMTMKFSASKATPNMVLHALDIELSNAEYRKLPQGPWKPLDVVMDAQNQIAVFTTNGGISSGPGEFRCNFKGKMHSGLTEPGLQIVNHTGPDGADGVSVISYLLPEGARRVFPCVDFPKYKAKFTLTLAVPKNLNTYSNTQQVKDVPLQNDYKLVTFAETPAMSTFALAFAVGKFYSEERSLPGGLNVRVLSSYARKDLFRNIEKALDAVQTFLPAIQDYTGTLFPGPNKLDIIGVTDGSRTVSTYGLLVVPEDILLSAVPKYQQDNSSTPEIRLKGYLAYALSKVWFGADITPEYWDNMWLSEGFATFLSEMINAKLQPPREQWIKYDRSSTRRLNILDQVNDLPVKFTFSEPDSIVHSSLVRLVTQGKASLYLWMLYRFLGDEQFRKGNRFYVSKHKGSLVKTEDLCNDFTEATGSPTDWLKQIVSFRGMVTLHVDCDQHGSNRLLKLRQIYFRKGTLPCPQNDSVWAFPVLIDTEDGKTHRQIIDHPLTTVTITGVAWKTKWTKLNQLSSYYRVLYSENCLENFGLYKGLNTVKHDYNLRSTAGQINPYEKQMILDDLVYLENLYRRVVVRPDDPEAAKLTDHYNFQKIRNGVLHTGAATPPAAPKS</sequence>
<dbReference type="GO" id="GO:0042277">
    <property type="term" value="F:peptide binding"/>
    <property type="evidence" value="ECO:0007669"/>
    <property type="project" value="TreeGrafter"/>
</dbReference>
<dbReference type="SUPFAM" id="SSF55486">
    <property type="entry name" value="Metalloproteases ('zincins'), catalytic domain"/>
    <property type="match status" value="1"/>
</dbReference>
<feature type="domain" description="Peptidase M1 membrane alanine aminopeptidase" evidence="11">
    <location>
        <begin position="278"/>
        <end position="493"/>
    </location>
</feature>
<organism evidence="13 14">
    <name type="scientific">Varroa destructor</name>
    <name type="common">Honeybee mite</name>
    <dbReference type="NCBI Taxonomy" id="109461"/>
    <lineage>
        <taxon>Eukaryota</taxon>
        <taxon>Metazoa</taxon>
        <taxon>Ecdysozoa</taxon>
        <taxon>Arthropoda</taxon>
        <taxon>Chelicerata</taxon>
        <taxon>Arachnida</taxon>
        <taxon>Acari</taxon>
        <taxon>Parasitiformes</taxon>
        <taxon>Mesostigmata</taxon>
        <taxon>Gamasina</taxon>
        <taxon>Dermanyssoidea</taxon>
        <taxon>Varroidae</taxon>
        <taxon>Varroa</taxon>
    </lineage>
</organism>
<evidence type="ECO:0000259" key="11">
    <source>
        <dbReference type="Pfam" id="PF01433"/>
    </source>
</evidence>
<dbReference type="GO" id="GO:0006508">
    <property type="term" value="P:proteolysis"/>
    <property type="evidence" value="ECO:0007669"/>
    <property type="project" value="UniProtKB-KW"/>
</dbReference>
<evidence type="ECO:0000256" key="3">
    <source>
        <dbReference type="ARBA" id="ARBA00010136"/>
    </source>
</evidence>
<keyword evidence="14" id="KW-1185">Reference proteome</keyword>
<dbReference type="InterPro" id="IPR014782">
    <property type="entry name" value="Peptidase_M1_dom"/>
</dbReference>
<protein>
    <recommendedName>
        <fullName evidence="15">Aminopeptidase</fullName>
    </recommendedName>
</protein>
<comment type="cofactor">
    <cofactor evidence="1">
        <name>Zn(2+)</name>
        <dbReference type="ChEBI" id="CHEBI:29105"/>
    </cofactor>
</comment>
<keyword evidence="5" id="KW-0645">Protease</keyword>
<dbReference type="InterPro" id="IPR050344">
    <property type="entry name" value="Peptidase_M1_aminopeptidases"/>
</dbReference>
<keyword evidence="7" id="KW-0378">Hydrolase</keyword>
<name>A0A7M7JNT4_VARDE</name>
<keyword evidence="6" id="KW-0479">Metal-binding</keyword>
<feature type="chain" id="PRO_5033914698" description="Aminopeptidase" evidence="10">
    <location>
        <begin position="22"/>
        <end position="682"/>
    </location>
</feature>
<evidence type="ECO:0000256" key="8">
    <source>
        <dbReference type="ARBA" id="ARBA00022833"/>
    </source>
</evidence>
<accession>A0A7M7JNT4</accession>
<evidence type="ECO:0000256" key="4">
    <source>
        <dbReference type="ARBA" id="ARBA00022438"/>
    </source>
</evidence>
<evidence type="ECO:0000256" key="2">
    <source>
        <dbReference type="ARBA" id="ARBA00004609"/>
    </source>
</evidence>
<comment type="similarity">
    <text evidence="3">Belongs to the peptidase M1 family.</text>
</comment>
<dbReference type="RefSeq" id="XP_022649015.1">
    <property type="nucleotide sequence ID" value="XM_022793280.1"/>
</dbReference>
<comment type="subcellular location">
    <subcellularLocation>
        <location evidence="2">Cell membrane</location>
        <topology evidence="2">Lipid-anchor</topology>
        <topology evidence="2">GPI-anchor</topology>
    </subcellularLocation>
</comment>
<dbReference type="EnsemblMetazoa" id="XM_022793281">
    <property type="protein sequence ID" value="XP_022649016"/>
    <property type="gene ID" value="LOC111245225"/>
</dbReference>
<evidence type="ECO:0000256" key="9">
    <source>
        <dbReference type="ARBA" id="ARBA00023049"/>
    </source>
</evidence>
<dbReference type="AlphaFoldDB" id="A0A7M7JNT4"/>
<dbReference type="Pfam" id="PF17900">
    <property type="entry name" value="Peptidase_M1_N"/>
    <property type="match status" value="1"/>
</dbReference>